<proteinExistence type="predicted"/>
<dbReference type="EMBL" id="UINC01060129">
    <property type="protein sequence ID" value="SVB84309.1"/>
    <property type="molecule type" value="Genomic_DNA"/>
</dbReference>
<evidence type="ECO:0000313" key="1">
    <source>
        <dbReference type="EMBL" id="SVB84309.1"/>
    </source>
</evidence>
<reference evidence="1" key="1">
    <citation type="submission" date="2018-05" db="EMBL/GenBank/DDBJ databases">
        <authorList>
            <person name="Lanie J.A."/>
            <person name="Ng W.-L."/>
            <person name="Kazmierczak K.M."/>
            <person name="Andrzejewski T.M."/>
            <person name="Davidsen T.M."/>
            <person name="Wayne K.J."/>
            <person name="Tettelin H."/>
            <person name="Glass J.I."/>
            <person name="Rusch D."/>
            <person name="Podicherti R."/>
            <person name="Tsui H.-C.T."/>
            <person name="Winkler M.E."/>
        </authorList>
    </citation>
    <scope>NUCLEOTIDE SEQUENCE</scope>
</reference>
<feature type="non-terminal residue" evidence="1">
    <location>
        <position position="1"/>
    </location>
</feature>
<organism evidence="1">
    <name type="scientific">marine metagenome</name>
    <dbReference type="NCBI Taxonomy" id="408172"/>
    <lineage>
        <taxon>unclassified sequences</taxon>
        <taxon>metagenomes</taxon>
        <taxon>ecological metagenomes</taxon>
    </lineage>
</organism>
<name>A0A382HAY2_9ZZZZ</name>
<accession>A0A382HAY2</accession>
<sequence length="46" mass="4781">IVSSLVPLLVFPKSANVIASIILDLPAPLPPMKTVTPLSKVNSVSL</sequence>
<gene>
    <name evidence="1" type="ORF">METZ01_LOCUS237163</name>
</gene>
<dbReference type="AlphaFoldDB" id="A0A382HAY2"/>
<protein>
    <submittedName>
        <fullName evidence="1">Uncharacterized protein</fullName>
    </submittedName>
</protein>